<dbReference type="PROSITE" id="PS51257">
    <property type="entry name" value="PROKAR_LIPOPROTEIN"/>
    <property type="match status" value="1"/>
</dbReference>
<evidence type="ECO:0000256" key="4">
    <source>
        <dbReference type="SAM" id="SignalP"/>
    </source>
</evidence>
<dbReference type="GO" id="GO:0042956">
    <property type="term" value="P:maltodextrin transmembrane transport"/>
    <property type="evidence" value="ECO:0007669"/>
    <property type="project" value="TreeGrafter"/>
</dbReference>
<protein>
    <submittedName>
        <fullName evidence="5">Carbohydrate ABC transporter substrate-binding protein, CUT1 family</fullName>
    </submittedName>
</protein>
<evidence type="ECO:0000313" key="6">
    <source>
        <dbReference type="Proteomes" id="UP000199341"/>
    </source>
</evidence>
<accession>A0A1H0DCD1</accession>
<evidence type="ECO:0000256" key="1">
    <source>
        <dbReference type="ARBA" id="ARBA00008520"/>
    </source>
</evidence>
<name>A0A1H0DCD1_9ACTN</name>
<dbReference type="InterPro" id="IPR006059">
    <property type="entry name" value="SBP"/>
</dbReference>
<sequence>MRRGISAVAMAAAIVLGATACGGGSGSGSGGTQDSGKAKDPAQVSGTVTYWDTSDAKVEAPAYKALIAAFEAKYPKIKVNYQNVDFTTVEQKFKTAAQSGKGAPDVIRTDVGLIPEYASLHYIAPLDGTPALTDTSDFVAGPLNTTKYDGKSYAVPSVTDTLGLLYNKDLFAKAGITAPPTTWDEMVADAAKVKAKVPGVAGTYMNPDAYFLLPFLFGEGADLADPAAKKVTVNSPAAVKAVTEAKKIYDTSSLKIDFANAYDNMQTSFKTGKVAMLIQGPWSVGDDLTGPAFKGKDNLGYAPVPAGSTGKALAPTGGQDLAVYQGSRNLDAAYLFTQFMTSTASQEQIALKNGTLPTRTSAYTAAVLKSPQIAGFKPILDTARPRVALPQVGSLFTPLQQQYIKILQGKTSVQDGLDAAAKDFGKLLPDFTVQ</sequence>
<reference evidence="5 6" key="1">
    <citation type="submission" date="2016-10" db="EMBL/GenBank/DDBJ databases">
        <authorList>
            <person name="de Groot N.N."/>
        </authorList>
    </citation>
    <scope>NUCLEOTIDE SEQUENCE [LARGE SCALE GENOMIC DNA]</scope>
    <source>
        <strain evidence="5 6">CGMCC 4.2022</strain>
    </source>
</reference>
<dbReference type="RefSeq" id="WP_093784453.1">
    <property type="nucleotide sequence ID" value="NZ_FNIE01000005.1"/>
</dbReference>
<dbReference type="GO" id="GO:1901982">
    <property type="term" value="F:maltose binding"/>
    <property type="evidence" value="ECO:0007669"/>
    <property type="project" value="TreeGrafter"/>
</dbReference>
<feature type="signal peptide" evidence="4">
    <location>
        <begin position="1"/>
        <end position="20"/>
    </location>
</feature>
<feature type="chain" id="PRO_5011563769" evidence="4">
    <location>
        <begin position="21"/>
        <end position="434"/>
    </location>
</feature>
<evidence type="ECO:0000313" key="5">
    <source>
        <dbReference type="EMBL" id="SDN67669.1"/>
    </source>
</evidence>
<dbReference type="EMBL" id="FNIE01000005">
    <property type="protein sequence ID" value="SDN67669.1"/>
    <property type="molecule type" value="Genomic_DNA"/>
</dbReference>
<dbReference type="SUPFAM" id="SSF53850">
    <property type="entry name" value="Periplasmic binding protein-like II"/>
    <property type="match status" value="1"/>
</dbReference>
<keyword evidence="3 4" id="KW-0732">Signal</keyword>
<gene>
    <name evidence="5" type="ORF">SAMN05216259_105157</name>
</gene>
<dbReference type="OrthoDB" id="9795467at2"/>
<dbReference type="Proteomes" id="UP000199341">
    <property type="component" value="Unassembled WGS sequence"/>
</dbReference>
<proteinExistence type="inferred from homology"/>
<dbReference type="GO" id="GO:0055052">
    <property type="term" value="C:ATP-binding cassette (ABC) transporter complex, substrate-binding subunit-containing"/>
    <property type="evidence" value="ECO:0007669"/>
    <property type="project" value="TreeGrafter"/>
</dbReference>
<keyword evidence="6" id="KW-1185">Reference proteome</keyword>
<dbReference type="Gene3D" id="3.40.190.10">
    <property type="entry name" value="Periplasmic binding protein-like II"/>
    <property type="match status" value="2"/>
</dbReference>
<dbReference type="AlphaFoldDB" id="A0A1H0DCD1"/>
<keyword evidence="2" id="KW-0813">Transport</keyword>
<evidence type="ECO:0000256" key="2">
    <source>
        <dbReference type="ARBA" id="ARBA00022448"/>
    </source>
</evidence>
<organism evidence="5 6">
    <name type="scientific">Actinacidiphila guanduensis</name>
    <dbReference type="NCBI Taxonomy" id="310781"/>
    <lineage>
        <taxon>Bacteria</taxon>
        <taxon>Bacillati</taxon>
        <taxon>Actinomycetota</taxon>
        <taxon>Actinomycetes</taxon>
        <taxon>Kitasatosporales</taxon>
        <taxon>Streptomycetaceae</taxon>
        <taxon>Actinacidiphila</taxon>
    </lineage>
</organism>
<dbReference type="STRING" id="310781.SAMN05216259_105157"/>
<dbReference type="PANTHER" id="PTHR30061:SF50">
    <property type="entry name" value="MALTOSE_MALTODEXTRIN-BINDING PERIPLASMIC PROTEIN"/>
    <property type="match status" value="1"/>
</dbReference>
<comment type="similarity">
    <text evidence="1">Belongs to the bacterial solute-binding protein 1 family.</text>
</comment>
<dbReference type="Pfam" id="PF01547">
    <property type="entry name" value="SBP_bac_1"/>
    <property type="match status" value="1"/>
</dbReference>
<evidence type="ECO:0000256" key="3">
    <source>
        <dbReference type="ARBA" id="ARBA00022729"/>
    </source>
</evidence>
<dbReference type="GO" id="GO:0015768">
    <property type="term" value="P:maltose transport"/>
    <property type="evidence" value="ECO:0007669"/>
    <property type="project" value="TreeGrafter"/>
</dbReference>
<dbReference type="PANTHER" id="PTHR30061">
    <property type="entry name" value="MALTOSE-BINDING PERIPLASMIC PROTEIN"/>
    <property type="match status" value="1"/>
</dbReference>